<dbReference type="EMBL" id="BSPO01000003">
    <property type="protein sequence ID" value="GLS84283.1"/>
    <property type="molecule type" value="Genomic_DNA"/>
</dbReference>
<evidence type="ECO:0000256" key="11">
    <source>
        <dbReference type="ARBA" id="ARBA00047836"/>
    </source>
</evidence>
<evidence type="ECO:0000256" key="1">
    <source>
        <dbReference type="ARBA" id="ARBA00003294"/>
    </source>
</evidence>
<gene>
    <name evidence="17" type="primary">dapA_2</name>
    <name evidence="12" type="synonym">dapA</name>
    <name evidence="17" type="ORF">GCM10007894_22600</name>
</gene>
<dbReference type="Proteomes" id="UP001157439">
    <property type="component" value="Unassembled WGS sequence"/>
</dbReference>
<feature type="binding site" evidence="12 15">
    <location>
        <position position="45"/>
    </location>
    <ligand>
        <name>pyruvate</name>
        <dbReference type="ChEBI" id="CHEBI:15361"/>
    </ligand>
</feature>
<dbReference type="SMART" id="SM01130">
    <property type="entry name" value="DHDPS"/>
    <property type="match status" value="1"/>
</dbReference>
<accession>A0AA37TP72</accession>
<name>A0AA37TP72_9GAMM</name>
<comment type="function">
    <text evidence="1 12">Catalyzes the condensation of (S)-aspartate-beta-semialdehyde [(S)-ASA] and pyruvate to 4-hydroxy-tetrahydrodipicolinate (HTPA).</text>
</comment>
<keyword evidence="18" id="KW-1185">Reference proteome</keyword>
<comment type="subunit">
    <text evidence="12">Homotetramer; dimer of dimers.</text>
</comment>
<evidence type="ECO:0000256" key="4">
    <source>
        <dbReference type="ARBA" id="ARBA00012086"/>
    </source>
</evidence>
<dbReference type="InterPro" id="IPR020625">
    <property type="entry name" value="Schiff_base-form_aldolases_AS"/>
</dbReference>
<keyword evidence="5 12" id="KW-0963">Cytoplasm</keyword>
<feature type="site" description="L-lysine inhibitor binding" evidence="16">
    <location>
        <position position="84"/>
    </location>
</feature>
<dbReference type="NCBIfam" id="TIGR00674">
    <property type="entry name" value="dapA"/>
    <property type="match status" value="1"/>
</dbReference>
<dbReference type="CDD" id="cd00950">
    <property type="entry name" value="DHDPS"/>
    <property type="match status" value="1"/>
</dbReference>
<feature type="binding site" evidence="12 15">
    <location>
        <position position="203"/>
    </location>
    <ligand>
        <name>pyruvate</name>
        <dbReference type="ChEBI" id="CHEBI:15361"/>
    </ligand>
</feature>
<dbReference type="GO" id="GO:0009089">
    <property type="term" value="P:lysine biosynthetic process via diaminopimelate"/>
    <property type="evidence" value="ECO:0007669"/>
    <property type="project" value="UniProtKB-UniRule"/>
</dbReference>
<evidence type="ECO:0000256" key="5">
    <source>
        <dbReference type="ARBA" id="ARBA00022490"/>
    </source>
</evidence>
<dbReference type="PRINTS" id="PR00146">
    <property type="entry name" value="DHPICSNTHASE"/>
</dbReference>
<keyword evidence="8 12" id="KW-0457">Lysine biosynthesis</keyword>
<dbReference type="AlphaFoldDB" id="A0AA37TP72"/>
<comment type="caution">
    <text evidence="12">Was originally thought to be a dihydrodipicolinate synthase (DHDPS), catalyzing the condensation of (S)-aspartate-beta-semialdehyde [(S)-ASA] and pyruvate to dihydrodipicolinate (DHDP). However, it was shown in E.coli that the product of the enzymatic reaction is not dihydrodipicolinate but in fact (4S)-4-hydroxy-2,3,4,5-tetrahydro-(2S)-dipicolinic acid (HTPA), and that the consecutive dehydration reaction leading to DHDP is not spontaneous but catalyzed by DapB.</text>
</comment>
<evidence type="ECO:0000256" key="15">
    <source>
        <dbReference type="PIRSR" id="PIRSR001365-2"/>
    </source>
</evidence>
<evidence type="ECO:0000256" key="2">
    <source>
        <dbReference type="ARBA" id="ARBA00005120"/>
    </source>
</evidence>
<dbReference type="HAMAP" id="MF_00418">
    <property type="entry name" value="DapA"/>
    <property type="match status" value="1"/>
</dbReference>
<dbReference type="SUPFAM" id="SSF51569">
    <property type="entry name" value="Aldolase"/>
    <property type="match status" value="1"/>
</dbReference>
<feature type="site" description="L-lysine inhibitor binding; via carbonyl oxygen" evidence="16">
    <location>
        <position position="49"/>
    </location>
</feature>
<dbReference type="EC" id="4.3.3.7" evidence="4 12"/>
<evidence type="ECO:0000313" key="18">
    <source>
        <dbReference type="Proteomes" id="UP001157439"/>
    </source>
</evidence>
<dbReference type="InterPro" id="IPR013785">
    <property type="entry name" value="Aldolase_TIM"/>
</dbReference>
<organism evidence="17 18">
    <name type="scientific">Paraferrimonas haliotis</name>
    <dbReference type="NCBI Taxonomy" id="2013866"/>
    <lineage>
        <taxon>Bacteria</taxon>
        <taxon>Pseudomonadati</taxon>
        <taxon>Pseudomonadota</taxon>
        <taxon>Gammaproteobacteria</taxon>
        <taxon>Alteromonadales</taxon>
        <taxon>Ferrimonadaceae</taxon>
        <taxon>Paraferrimonas</taxon>
    </lineage>
</organism>
<dbReference type="GO" id="GO:0008840">
    <property type="term" value="F:4-hydroxy-tetrahydrodipicolinate synthase activity"/>
    <property type="evidence" value="ECO:0007669"/>
    <property type="project" value="UniProtKB-UniRule"/>
</dbReference>
<comment type="pathway">
    <text evidence="2 12">Amino-acid biosynthesis; L-lysine biosynthesis via DAP pathway; (S)-tetrahydrodipicolinate from L-aspartate: step 3/4.</text>
</comment>
<evidence type="ECO:0000256" key="6">
    <source>
        <dbReference type="ARBA" id="ARBA00022605"/>
    </source>
</evidence>
<dbReference type="InterPro" id="IPR005263">
    <property type="entry name" value="DapA"/>
</dbReference>
<dbReference type="PANTHER" id="PTHR12128">
    <property type="entry name" value="DIHYDRODIPICOLINATE SYNTHASE"/>
    <property type="match status" value="1"/>
</dbReference>
<keyword evidence="9 12" id="KW-0456">Lyase</keyword>
<dbReference type="GO" id="GO:0005829">
    <property type="term" value="C:cytosol"/>
    <property type="evidence" value="ECO:0007669"/>
    <property type="project" value="TreeGrafter"/>
</dbReference>
<dbReference type="InterPro" id="IPR020624">
    <property type="entry name" value="Schiff_base-form_aldolases_CS"/>
</dbReference>
<evidence type="ECO:0000256" key="12">
    <source>
        <dbReference type="HAMAP-Rule" id="MF_00418"/>
    </source>
</evidence>
<keyword evidence="7 12" id="KW-0220">Diaminopimelate biosynthesis</keyword>
<dbReference type="RefSeq" id="WP_095498230.1">
    <property type="nucleotide sequence ID" value="NZ_BSPO01000003.1"/>
</dbReference>
<evidence type="ECO:0000256" key="3">
    <source>
        <dbReference type="ARBA" id="ARBA00007592"/>
    </source>
</evidence>
<proteinExistence type="inferred from homology"/>
<feature type="active site" description="Schiff-base intermediate with substrate" evidence="12 14">
    <location>
        <position position="161"/>
    </location>
</feature>
<dbReference type="PANTHER" id="PTHR12128:SF66">
    <property type="entry name" value="4-HYDROXY-2-OXOGLUTARATE ALDOLASE, MITOCHONDRIAL"/>
    <property type="match status" value="1"/>
</dbReference>
<feature type="site" description="L-lysine inhibitor binding" evidence="16">
    <location>
        <position position="106"/>
    </location>
</feature>
<evidence type="ECO:0000256" key="16">
    <source>
        <dbReference type="PIRSR" id="PIRSR001365-3"/>
    </source>
</evidence>
<dbReference type="Gene3D" id="3.20.20.70">
    <property type="entry name" value="Aldolase class I"/>
    <property type="match status" value="1"/>
</dbReference>
<evidence type="ECO:0000256" key="8">
    <source>
        <dbReference type="ARBA" id="ARBA00023154"/>
    </source>
</evidence>
<dbReference type="InterPro" id="IPR002220">
    <property type="entry name" value="DapA-like"/>
</dbReference>
<dbReference type="PROSITE" id="PS00666">
    <property type="entry name" value="DHDPS_2"/>
    <property type="match status" value="1"/>
</dbReference>
<comment type="similarity">
    <text evidence="3 12 13">Belongs to the DapA family.</text>
</comment>
<comment type="caution">
    <text evidence="17">The sequence shown here is derived from an EMBL/GenBank/DDBJ whole genome shotgun (WGS) entry which is preliminary data.</text>
</comment>
<dbReference type="PROSITE" id="PS00665">
    <property type="entry name" value="DHDPS_1"/>
    <property type="match status" value="1"/>
</dbReference>
<reference evidence="17 18" key="1">
    <citation type="journal article" date="2014" name="Int. J. Syst. Evol. Microbiol.">
        <title>Complete genome sequence of Corynebacterium casei LMG S-19264T (=DSM 44701T), isolated from a smear-ripened cheese.</title>
        <authorList>
            <consortium name="US DOE Joint Genome Institute (JGI-PGF)"/>
            <person name="Walter F."/>
            <person name="Albersmeier A."/>
            <person name="Kalinowski J."/>
            <person name="Ruckert C."/>
        </authorList>
    </citation>
    <scope>NUCLEOTIDE SEQUENCE [LARGE SCALE GENOMIC DNA]</scope>
    <source>
        <strain evidence="17 18">NBRC 112785</strain>
    </source>
</reference>
<sequence>MLKGSIVALITPMLADGRVDYDALERLVEFHINAGTTAIVAVGTTGESATLPLAQHVEVVAKVVQFAVGRIKVIGGNGANATEEAVELTKALNPLGLDAMLSVTPYYNKPSPQGLVLHYKAIAAASDVGQILYNVPGRTAVDMLPDTVAELATVDNIIGIKEATGDVSRVGKLRKYCPSDFLLFSGDDATAKEFILRGGDGVISVVNNILPKLFQEMCQAALKGDAERASELNEPMIGLYKALFVEANPIPVKWAAHQMKLMDCGVLRLPLTELQQQNHQQVLAAMRQAGIEVN</sequence>
<feature type="active site" description="Proton donor/acceptor" evidence="12 14">
    <location>
        <position position="133"/>
    </location>
</feature>
<keyword evidence="6 12" id="KW-0028">Amino-acid biosynthesis</keyword>
<keyword evidence="10 12" id="KW-0704">Schiff base</keyword>
<dbReference type="GO" id="GO:0019877">
    <property type="term" value="P:diaminopimelate biosynthetic process"/>
    <property type="evidence" value="ECO:0007669"/>
    <property type="project" value="UniProtKB-UniRule"/>
</dbReference>
<dbReference type="Pfam" id="PF00701">
    <property type="entry name" value="DHDPS"/>
    <property type="match status" value="1"/>
</dbReference>
<evidence type="ECO:0000313" key="17">
    <source>
        <dbReference type="EMBL" id="GLS84283.1"/>
    </source>
</evidence>
<evidence type="ECO:0000256" key="9">
    <source>
        <dbReference type="ARBA" id="ARBA00023239"/>
    </source>
</evidence>
<evidence type="ECO:0000256" key="13">
    <source>
        <dbReference type="PIRNR" id="PIRNR001365"/>
    </source>
</evidence>
<evidence type="ECO:0000256" key="10">
    <source>
        <dbReference type="ARBA" id="ARBA00023270"/>
    </source>
</evidence>
<evidence type="ECO:0000256" key="7">
    <source>
        <dbReference type="ARBA" id="ARBA00022915"/>
    </source>
</evidence>
<comment type="catalytic activity">
    <reaction evidence="11 12">
        <text>L-aspartate 4-semialdehyde + pyruvate = (2S,4S)-4-hydroxy-2,3,4,5-tetrahydrodipicolinate + H2O + H(+)</text>
        <dbReference type="Rhea" id="RHEA:34171"/>
        <dbReference type="ChEBI" id="CHEBI:15361"/>
        <dbReference type="ChEBI" id="CHEBI:15377"/>
        <dbReference type="ChEBI" id="CHEBI:15378"/>
        <dbReference type="ChEBI" id="CHEBI:67139"/>
        <dbReference type="ChEBI" id="CHEBI:537519"/>
        <dbReference type="EC" id="4.3.3.7"/>
    </reaction>
</comment>
<dbReference type="PIRSF" id="PIRSF001365">
    <property type="entry name" value="DHDPS"/>
    <property type="match status" value="1"/>
</dbReference>
<comment type="subcellular location">
    <subcellularLocation>
        <location evidence="12">Cytoplasm</location>
    </subcellularLocation>
</comment>
<feature type="site" description="Part of a proton relay during catalysis" evidence="12 16">
    <location>
        <position position="44"/>
    </location>
</feature>
<feature type="site" description="L-lysine inhibitor binding" evidence="16">
    <location>
        <position position="80"/>
    </location>
</feature>
<feature type="site" description="Part of a proton relay during catalysis" evidence="12 16">
    <location>
        <position position="107"/>
    </location>
</feature>
<protein>
    <recommendedName>
        <fullName evidence="4 12">4-hydroxy-tetrahydrodipicolinate synthase</fullName>
        <shortName evidence="12">HTPA synthase</shortName>
        <ecNumber evidence="4 12">4.3.3.7</ecNumber>
    </recommendedName>
</protein>
<evidence type="ECO:0000256" key="14">
    <source>
        <dbReference type="PIRSR" id="PIRSR001365-1"/>
    </source>
</evidence>